<dbReference type="Gene3D" id="3.40.50.880">
    <property type="match status" value="1"/>
</dbReference>
<keyword evidence="1" id="KW-0732">Signal</keyword>
<feature type="signal peptide" evidence="1">
    <location>
        <begin position="1"/>
        <end position="22"/>
    </location>
</feature>
<dbReference type="KEGG" id="agv:OJF2_27940"/>
<dbReference type="AlphaFoldDB" id="A0A5B9W1X1"/>
<dbReference type="InterPro" id="IPR053161">
    <property type="entry name" value="Ulvan_degrading_GH"/>
</dbReference>
<dbReference type="PANTHER" id="PTHR36848">
    <property type="entry name" value="DNA-BINDING PROTEIN (PUTATIVE SECRETED PROTEIN)-RELATED"/>
    <property type="match status" value="1"/>
</dbReference>
<dbReference type="RefSeq" id="WP_148594209.1">
    <property type="nucleotide sequence ID" value="NZ_CP042997.1"/>
</dbReference>
<dbReference type="EMBL" id="CP042997">
    <property type="protein sequence ID" value="QEH34259.1"/>
    <property type="molecule type" value="Genomic_DNA"/>
</dbReference>
<name>A0A5B9W1X1_9BACT</name>
<accession>A0A5B9W1X1</accession>
<organism evidence="2 3">
    <name type="scientific">Aquisphaera giovannonii</name>
    <dbReference type="NCBI Taxonomy" id="406548"/>
    <lineage>
        <taxon>Bacteria</taxon>
        <taxon>Pseudomonadati</taxon>
        <taxon>Planctomycetota</taxon>
        <taxon>Planctomycetia</taxon>
        <taxon>Isosphaerales</taxon>
        <taxon>Isosphaeraceae</taxon>
        <taxon>Aquisphaera</taxon>
    </lineage>
</organism>
<dbReference type="OrthoDB" id="9761519at2"/>
<evidence type="ECO:0008006" key="4">
    <source>
        <dbReference type="Google" id="ProtNLM"/>
    </source>
</evidence>
<proteinExistence type="predicted"/>
<protein>
    <recommendedName>
        <fullName evidence="4">Glycoside hydrolase family 42 N-terminal domain-containing protein</fullName>
    </recommendedName>
</protein>
<evidence type="ECO:0000256" key="1">
    <source>
        <dbReference type="SAM" id="SignalP"/>
    </source>
</evidence>
<dbReference type="InterPro" id="IPR029062">
    <property type="entry name" value="Class_I_gatase-like"/>
</dbReference>
<reference evidence="2 3" key="1">
    <citation type="submission" date="2019-08" db="EMBL/GenBank/DDBJ databases">
        <title>Deep-cultivation of Planctomycetes and their phenomic and genomic characterization uncovers novel biology.</title>
        <authorList>
            <person name="Wiegand S."/>
            <person name="Jogler M."/>
            <person name="Boedeker C."/>
            <person name="Pinto D."/>
            <person name="Vollmers J."/>
            <person name="Rivas-Marin E."/>
            <person name="Kohn T."/>
            <person name="Peeters S.H."/>
            <person name="Heuer A."/>
            <person name="Rast P."/>
            <person name="Oberbeckmann S."/>
            <person name="Bunk B."/>
            <person name="Jeske O."/>
            <person name="Meyerdierks A."/>
            <person name="Storesund J.E."/>
            <person name="Kallscheuer N."/>
            <person name="Luecker S."/>
            <person name="Lage O.M."/>
            <person name="Pohl T."/>
            <person name="Merkel B.J."/>
            <person name="Hornburger P."/>
            <person name="Mueller R.-W."/>
            <person name="Bruemmer F."/>
            <person name="Labrenz M."/>
            <person name="Spormann A.M."/>
            <person name="Op den Camp H."/>
            <person name="Overmann J."/>
            <person name="Amann R."/>
            <person name="Jetten M.S.M."/>
            <person name="Mascher T."/>
            <person name="Medema M.H."/>
            <person name="Devos D.P."/>
            <person name="Kaster A.-K."/>
            <person name="Ovreas L."/>
            <person name="Rohde M."/>
            <person name="Galperin M.Y."/>
            <person name="Jogler C."/>
        </authorList>
    </citation>
    <scope>NUCLEOTIDE SEQUENCE [LARGE SCALE GENOMIC DNA]</scope>
    <source>
        <strain evidence="2 3">OJF2</strain>
    </source>
</reference>
<evidence type="ECO:0000313" key="3">
    <source>
        <dbReference type="Proteomes" id="UP000324233"/>
    </source>
</evidence>
<sequence length="925" mass="99993" precursor="true">MTRSPLLALSALLALLAPFAEAAEDDAARPSLEGRFARPPADARMLKIIHSWPDPPAKQDEVMRSLEAQGFGGMVSNVSFEGYLESPPRWEAFARAVDEARRRGFAQWLYDERGYPSGNAGGIVLRDHPEWEARGLLVAQGVTAGKPVSLASPQGRVVLAAAFPMRDGAIDMAGKIDLAARVQSGRLEWEPPATGGPWRVLLITEDRLYEGTHADSNLSDKRPYINLLVPEATRYFLDVTHRRYADRLGKDLGGLFIASFTDEPSLMSVFMRPMPYAALPWSPRLAAEFRARRGYPLEPALSALVAEAGPVGPKARHDFWLTIAELVSENYFGAIRDWCRGHGLLSGGHLLMEESLAAHVPLYGDLFRCVRMLDAPGMDCLTSLPPEVPWYVARMVAGAGELEGNTVVMSETSDHAQRHRPPGDRRPIRDVTEAEIRGTLNRLLVGGVNCITSYYSFHGLPDDAVRRLNEGFGRCATMLRGTHPVADVAVVYPIESAWVRFTPSRLWTGDCPAAGAFDALFRDAMEGLFGARREFLVVDSRALAEAKPVDGTLFHKDQAWRVIVLPGADTMPIAAWENLAQFAREGGVVIALGKLPANSEAEFPSPRVREIAREVFGPAGPGPTATANERGGGGIYLPPGSESLLPIALRGVLGPDLEVGGNPGPVRMTHRRGEDHDLYFVINDSPRPWTGVLTLPADAGAGPVTRWDPADGRGYAIGPRPAASLTLGPYGATLLRSPPVRPVPRKPLVSGPLPGLAVSRLDPGPPTLGHGEFVRGELRTLAGAKDGRPARYESVARLTKAGVDVHAFVQFRFDRPRSLSPGDCVVVDVTVPPGQATSTELLVFLHEAGGGDFLATAARSLAEPGRIRSIIPVGRFRRFEGAKDADGLLDPSRIGAISVGWGGYKGVEGEVIRFEVEPPLRGEVR</sequence>
<dbReference type="CDD" id="cd03143">
    <property type="entry name" value="A4_beta-galactosidase_middle_domain"/>
    <property type="match status" value="1"/>
</dbReference>
<dbReference type="PANTHER" id="PTHR36848:SF2">
    <property type="entry name" value="SECRETED PROTEIN"/>
    <property type="match status" value="1"/>
</dbReference>
<keyword evidence="3" id="KW-1185">Reference proteome</keyword>
<gene>
    <name evidence="2" type="ORF">OJF2_27940</name>
</gene>
<dbReference type="Pfam" id="PF17132">
    <property type="entry name" value="Glyco_hydro_106"/>
    <property type="match status" value="1"/>
</dbReference>
<feature type="chain" id="PRO_5022818424" description="Glycoside hydrolase family 42 N-terminal domain-containing protein" evidence="1">
    <location>
        <begin position="23"/>
        <end position="925"/>
    </location>
</feature>
<dbReference type="Proteomes" id="UP000324233">
    <property type="component" value="Chromosome"/>
</dbReference>
<evidence type="ECO:0000313" key="2">
    <source>
        <dbReference type="EMBL" id="QEH34259.1"/>
    </source>
</evidence>